<feature type="chain" id="PRO_5002652889" evidence="2">
    <location>
        <begin position="23"/>
        <end position="373"/>
    </location>
</feature>
<dbReference type="PROSITE" id="PS51762">
    <property type="entry name" value="GH16_2"/>
    <property type="match status" value="1"/>
</dbReference>
<dbReference type="eggNOG" id="COG2273">
    <property type="taxonomic scope" value="Bacteria"/>
</dbReference>
<dbReference type="GO" id="GO:0004553">
    <property type="term" value="F:hydrolase activity, hydrolyzing O-glycosyl compounds"/>
    <property type="evidence" value="ECO:0007669"/>
    <property type="project" value="InterPro"/>
</dbReference>
<keyword evidence="4" id="KW-0378">Hydrolase</keyword>
<dbReference type="HOGENOM" id="CLU_019533_5_0_10"/>
<name>A3I0N9_9BACT</name>
<evidence type="ECO:0000313" key="4">
    <source>
        <dbReference type="EMBL" id="EAZ80035.1"/>
    </source>
</evidence>
<organism evidence="4 5">
    <name type="scientific">Algoriphagus machipongonensis</name>
    <dbReference type="NCBI Taxonomy" id="388413"/>
    <lineage>
        <taxon>Bacteria</taxon>
        <taxon>Pseudomonadati</taxon>
        <taxon>Bacteroidota</taxon>
        <taxon>Cytophagia</taxon>
        <taxon>Cytophagales</taxon>
        <taxon>Cyclobacteriaceae</taxon>
        <taxon>Algoriphagus</taxon>
    </lineage>
</organism>
<feature type="domain" description="GH16" evidence="3">
    <location>
        <begin position="136"/>
        <end position="373"/>
    </location>
</feature>
<comment type="caution">
    <text evidence="4">The sequence shown here is derived from an EMBL/GenBank/DDBJ whole genome shotgun (WGS) entry which is preliminary data.</text>
</comment>
<comment type="similarity">
    <text evidence="1">Belongs to the glycosyl hydrolase 16 family.</text>
</comment>
<dbReference type="GO" id="GO:0005975">
    <property type="term" value="P:carbohydrate metabolic process"/>
    <property type="evidence" value="ECO:0007669"/>
    <property type="project" value="InterPro"/>
</dbReference>
<dbReference type="eggNOG" id="COG0725">
    <property type="taxonomic scope" value="Bacteria"/>
</dbReference>
<dbReference type="Pfam" id="PF00722">
    <property type="entry name" value="Glyco_hydro_16"/>
    <property type="match status" value="1"/>
</dbReference>
<evidence type="ECO:0000259" key="3">
    <source>
        <dbReference type="PROSITE" id="PS51762"/>
    </source>
</evidence>
<accession>A3I0N9</accession>
<gene>
    <name evidence="4" type="ORF">ALPR1_15439</name>
</gene>
<dbReference type="PANTHER" id="PTHR10963">
    <property type="entry name" value="GLYCOSYL HYDROLASE-RELATED"/>
    <property type="match status" value="1"/>
</dbReference>
<reference evidence="4 5" key="1">
    <citation type="journal article" date="2011" name="J. Bacteriol.">
        <title>Complete genome sequence of Algoriphagus sp. PR1, bacterial prey of a colony-forming choanoflagellate.</title>
        <authorList>
            <person name="Alegado R.A."/>
            <person name="Ferriera S."/>
            <person name="Nusbaum C."/>
            <person name="Young S.K."/>
            <person name="Zeng Q."/>
            <person name="Imamovic A."/>
            <person name="Fairclough S.R."/>
            <person name="King N."/>
        </authorList>
    </citation>
    <scope>NUCLEOTIDE SEQUENCE [LARGE SCALE GENOMIC DNA]</scope>
    <source>
        <strain evidence="4 5">PR1</strain>
    </source>
</reference>
<dbReference type="PROSITE" id="PS51257">
    <property type="entry name" value="PROKAR_LIPOPROTEIN"/>
    <property type="match status" value="1"/>
</dbReference>
<evidence type="ECO:0000256" key="1">
    <source>
        <dbReference type="ARBA" id="ARBA00006865"/>
    </source>
</evidence>
<keyword evidence="5" id="KW-1185">Reference proteome</keyword>
<dbReference type="InterPro" id="IPR013320">
    <property type="entry name" value="ConA-like_dom_sf"/>
</dbReference>
<dbReference type="PANTHER" id="PTHR10963:SF55">
    <property type="entry name" value="GLYCOSIDE HYDROLASE FAMILY 16 PROTEIN"/>
    <property type="match status" value="1"/>
</dbReference>
<evidence type="ECO:0000313" key="5">
    <source>
        <dbReference type="Proteomes" id="UP000003919"/>
    </source>
</evidence>
<dbReference type="EMBL" id="AAXU02000001">
    <property type="protein sequence ID" value="EAZ80035.1"/>
    <property type="molecule type" value="Genomic_DNA"/>
</dbReference>
<dbReference type="SUPFAM" id="SSF49899">
    <property type="entry name" value="Concanavalin A-like lectins/glucanases"/>
    <property type="match status" value="1"/>
</dbReference>
<dbReference type="Gene3D" id="2.60.120.200">
    <property type="match status" value="1"/>
</dbReference>
<dbReference type="Proteomes" id="UP000003919">
    <property type="component" value="Chromosome"/>
</dbReference>
<evidence type="ECO:0000256" key="2">
    <source>
        <dbReference type="SAM" id="SignalP"/>
    </source>
</evidence>
<dbReference type="RefSeq" id="WP_008201847.1">
    <property type="nucleotide sequence ID" value="NZ_CM001023.1"/>
</dbReference>
<sequence length="373" mass="41383">MMEILKKSIILSLGIFFLFACSSGDEVDDQIKTITDFVLEVEKLGDGEVRASFSATNAIYFKISFGTSGETPQRVDGNSATFKYTEKGDYTVVVQAHSSDSDFVVSTEKVTMNAEALGLGPDAGYKSPETYAGYNLVWADEFNSTTLSEDWIFELGDGCPDLCGWGNQELQYYKKENTSLADGKLIITAKRETTSGKSYSSSRLITKGKKSFTYGRIDIRAILPKGQGLWPALWMLGENIDAVGWPKSGEIDIMEMVGGDIDDRDRTTHGTVHWDNAGSYANYGGSTKLSTGKFNDEYHVFSIDWDPEKIVWLLDGEEFHVIDITPAGLDEFHKPMFFIFNVAVGGIWPGSPDGSTVFPQEMKVDYVRVFQKE</sequence>
<protein>
    <submittedName>
        <fullName evidence="4">Glycosyl hydrolase, family 15</fullName>
    </submittedName>
</protein>
<dbReference type="STRING" id="388413.ALPR1_15439"/>
<feature type="signal peptide" evidence="2">
    <location>
        <begin position="1"/>
        <end position="22"/>
    </location>
</feature>
<proteinExistence type="inferred from homology"/>
<dbReference type="EMBL" id="CM001023">
    <property type="protein sequence ID" value="EAZ80035.1"/>
    <property type="molecule type" value="Genomic_DNA"/>
</dbReference>
<keyword evidence="2" id="KW-0732">Signal</keyword>
<dbReference type="InterPro" id="IPR050546">
    <property type="entry name" value="Glycosyl_Hydrlase_16"/>
</dbReference>
<dbReference type="AlphaFoldDB" id="A3I0N9"/>
<dbReference type="CDD" id="cd08023">
    <property type="entry name" value="GH16_laminarinase_like"/>
    <property type="match status" value="1"/>
</dbReference>
<dbReference type="InterPro" id="IPR000757">
    <property type="entry name" value="Beta-glucanase-like"/>
</dbReference>